<dbReference type="Proteomes" id="UP000887561">
    <property type="component" value="Unplaced"/>
</dbReference>
<evidence type="ECO:0000313" key="3">
    <source>
        <dbReference type="WBParaSite" id="scaffold5765_cov277.g9961"/>
    </source>
</evidence>
<evidence type="ECO:0000313" key="2">
    <source>
        <dbReference type="Proteomes" id="UP000887561"/>
    </source>
</evidence>
<keyword evidence="2" id="KW-1185">Reference proteome</keyword>
<reference evidence="3" key="1">
    <citation type="submission" date="2022-11" db="UniProtKB">
        <authorList>
            <consortium name="WormBaseParasite"/>
        </authorList>
    </citation>
    <scope>IDENTIFICATION</scope>
</reference>
<accession>A0A915N0A5</accession>
<evidence type="ECO:0000256" key="1">
    <source>
        <dbReference type="SAM" id="MobiDB-lite"/>
    </source>
</evidence>
<feature type="region of interest" description="Disordered" evidence="1">
    <location>
        <begin position="1"/>
        <end position="25"/>
    </location>
</feature>
<proteinExistence type="predicted"/>
<organism evidence="2 3">
    <name type="scientific">Meloidogyne javanica</name>
    <name type="common">Root-knot nematode worm</name>
    <dbReference type="NCBI Taxonomy" id="6303"/>
    <lineage>
        <taxon>Eukaryota</taxon>
        <taxon>Metazoa</taxon>
        <taxon>Ecdysozoa</taxon>
        <taxon>Nematoda</taxon>
        <taxon>Chromadorea</taxon>
        <taxon>Rhabditida</taxon>
        <taxon>Tylenchina</taxon>
        <taxon>Tylenchomorpha</taxon>
        <taxon>Tylenchoidea</taxon>
        <taxon>Meloidogynidae</taxon>
        <taxon>Meloidogyninae</taxon>
        <taxon>Meloidogyne</taxon>
        <taxon>Meloidogyne incognita group</taxon>
    </lineage>
</organism>
<dbReference type="AlphaFoldDB" id="A0A915N0A5"/>
<feature type="compositionally biased region" description="Basic and acidic residues" evidence="1">
    <location>
        <begin position="12"/>
        <end position="23"/>
    </location>
</feature>
<protein>
    <submittedName>
        <fullName evidence="3">Uncharacterized protein</fullName>
    </submittedName>
</protein>
<name>A0A915N0A5_MELJA</name>
<sequence>MSTKKVNLSIDVKQEEKKNEQPKIEPTPIVIVDEIPDIGENDKEVKTAVEVEDLSLTKVTTDKKVKKKKMVSEMSLMLGVEMADN</sequence>
<dbReference type="WBParaSite" id="scaffold5765_cov277.g9961">
    <property type="protein sequence ID" value="scaffold5765_cov277.g9961"/>
    <property type="gene ID" value="scaffold5765_cov277.g9961"/>
</dbReference>